<accession>A0A7Y9E0D3</accession>
<evidence type="ECO:0000256" key="1">
    <source>
        <dbReference type="ARBA" id="ARBA00022741"/>
    </source>
</evidence>
<dbReference type="InterPro" id="IPR027417">
    <property type="entry name" value="P-loop_NTPase"/>
</dbReference>
<dbReference type="SUPFAM" id="SSF52540">
    <property type="entry name" value="P-loop containing nucleoside triphosphate hydrolases"/>
    <property type="match status" value="1"/>
</dbReference>
<name>A0A7Y9E0D3_9PSEU</name>
<dbReference type="SMART" id="SM00382">
    <property type="entry name" value="AAA"/>
    <property type="match status" value="1"/>
</dbReference>
<dbReference type="Gene3D" id="1.25.40.10">
    <property type="entry name" value="Tetratricopeptide repeat domain"/>
    <property type="match status" value="1"/>
</dbReference>
<keyword evidence="1" id="KW-0547">Nucleotide-binding</keyword>
<comment type="caution">
    <text evidence="4">The sequence shown here is derived from an EMBL/GenBank/DDBJ whole genome shotgun (WGS) entry which is preliminary data.</text>
</comment>
<dbReference type="GO" id="GO:0006355">
    <property type="term" value="P:regulation of DNA-templated transcription"/>
    <property type="evidence" value="ECO:0007669"/>
    <property type="project" value="InterPro"/>
</dbReference>
<dbReference type="PROSITE" id="PS00622">
    <property type="entry name" value="HTH_LUXR_1"/>
    <property type="match status" value="1"/>
</dbReference>
<dbReference type="RefSeq" id="WP_179796143.1">
    <property type="nucleotide sequence ID" value="NZ_BAABHP010000013.1"/>
</dbReference>
<dbReference type="AlphaFoldDB" id="A0A7Y9E0D3"/>
<protein>
    <submittedName>
        <fullName evidence="4">DNA-binding CsgD family transcriptional regulator</fullName>
    </submittedName>
</protein>
<reference evidence="4 5" key="1">
    <citation type="submission" date="2020-07" db="EMBL/GenBank/DDBJ databases">
        <title>Sequencing the genomes of 1000 actinobacteria strains.</title>
        <authorList>
            <person name="Klenk H.-P."/>
        </authorList>
    </citation>
    <scope>NUCLEOTIDE SEQUENCE [LARGE SCALE GENOMIC DNA]</scope>
    <source>
        <strain evidence="4 5">DSM 45772</strain>
    </source>
</reference>
<dbReference type="SMART" id="SM00421">
    <property type="entry name" value="HTH_LUXR"/>
    <property type="match status" value="1"/>
</dbReference>
<dbReference type="CDD" id="cd06170">
    <property type="entry name" value="LuxR_C_like"/>
    <property type="match status" value="1"/>
</dbReference>
<evidence type="ECO:0000256" key="2">
    <source>
        <dbReference type="ARBA" id="ARBA00022840"/>
    </source>
</evidence>
<dbReference type="Pfam" id="PF13191">
    <property type="entry name" value="AAA_16"/>
    <property type="match status" value="1"/>
</dbReference>
<dbReference type="InterPro" id="IPR041664">
    <property type="entry name" value="AAA_16"/>
</dbReference>
<evidence type="ECO:0000313" key="5">
    <source>
        <dbReference type="Proteomes" id="UP000535890"/>
    </source>
</evidence>
<dbReference type="GO" id="GO:0005524">
    <property type="term" value="F:ATP binding"/>
    <property type="evidence" value="ECO:0007669"/>
    <property type="project" value="UniProtKB-KW"/>
</dbReference>
<dbReference type="InterPro" id="IPR000792">
    <property type="entry name" value="Tscrpt_reg_LuxR_C"/>
</dbReference>
<dbReference type="GO" id="GO:0004016">
    <property type="term" value="F:adenylate cyclase activity"/>
    <property type="evidence" value="ECO:0007669"/>
    <property type="project" value="TreeGrafter"/>
</dbReference>
<dbReference type="GO" id="GO:0005737">
    <property type="term" value="C:cytoplasm"/>
    <property type="evidence" value="ECO:0007669"/>
    <property type="project" value="TreeGrafter"/>
</dbReference>
<dbReference type="InterPro" id="IPR016032">
    <property type="entry name" value="Sig_transdc_resp-reg_C-effctor"/>
</dbReference>
<dbReference type="SUPFAM" id="SSF46894">
    <property type="entry name" value="C-terminal effector domain of the bipartite response regulators"/>
    <property type="match status" value="1"/>
</dbReference>
<dbReference type="Pfam" id="PF00196">
    <property type="entry name" value="GerE"/>
    <property type="match status" value="1"/>
</dbReference>
<dbReference type="InterPro" id="IPR011990">
    <property type="entry name" value="TPR-like_helical_dom_sf"/>
</dbReference>
<keyword evidence="5" id="KW-1185">Reference proteome</keyword>
<proteinExistence type="predicted"/>
<dbReference type="PROSITE" id="PS50043">
    <property type="entry name" value="HTH_LUXR_2"/>
    <property type="match status" value="1"/>
</dbReference>
<keyword evidence="4" id="KW-0238">DNA-binding</keyword>
<keyword evidence="2" id="KW-0067">ATP-binding</keyword>
<dbReference type="PRINTS" id="PR00038">
    <property type="entry name" value="HTHLUXR"/>
</dbReference>
<feature type="domain" description="HTH luxR-type" evidence="3">
    <location>
        <begin position="832"/>
        <end position="897"/>
    </location>
</feature>
<dbReference type="InterPro" id="IPR003593">
    <property type="entry name" value="AAA+_ATPase"/>
</dbReference>
<dbReference type="EMBL" id="JACCBN010000001">
    <property type="protein sequence ID" value="NYD38746.1"/>
    <property type="molecule type" value="Genomic_DNA"/>
</dbReference>
<evidence type="ECO:0000259" key="3">
    <source>
        <dbReference type="PROSITE" id="PS50043"/>
    </source>
</evidence>
<organism evidence="4 5">
    <name type="scientific">Actinomycetospora corticicola</name>
    <dbReference type="NCBI Taxonomy" id="663602"/>
    <lineage>
        <taxon>Bacteria</taxon>
        <taxon>Bacillati</taxon>
        <taxon>Actinomycetota</taxon>
        <taxon>Actinomycetes</taxon>
        <taxon>Pseudonocardiales</taxon>
        <taxon>Pseudonocardiaceae</taxon>
        <taxon>Actinomycetospora</taxon>
    </lineage>
</organism>
<dbReference type="Proteomes" id="UP000535890">
    <property type="component" value="Unassembled WGS sequence"/>
</dbReference>
<dbReference type="GO" id="GO:0003677">
    <property type="term" value="F:DNA binding"/>
    <property type="evidence" value="ECO:0007669"/>
    <property type="project" value="UniProtKB-KW"/>
</dbReference>
<dbReference type="Gene3D" id="1.10.10.10">
    <property type="entry name" value="Winged helix-like DNA-binding domain superfamily/Winged helix DNA-binding domain"/>
    <property type="match status" value="1"/>
</dbReference>
<dbReference type="PANTHER" id="PTHR16305:SF35">
    <property type="entry name" value="TRANSCRIPTIONAL ACTIVATOR DOMAIN"/>
    <property type="match status" value="1"/>
</dbReference>
<sequence>MAPTGELLGRADVLGRLDALVGGGGSAVVLVGEPGIGKTAVLERVARRAGDRGRPVLRVTGSESETALPYAALHHLLAGVLDGVDALPGPQRTAVLAAFGMGPEAGLDASRTAFLVSLAAFALLDAPAAGGPVVVVDDAQWLDPDSLAAVHFLARRTPTAGFDLALAVRAGTGATFEDVDELVLDALSVPTAEALLDRVHPGLGPGVRARALELAEGNPLALVELPAAIEQGPPDPAVAPGRPSAPLTRRLERAFARQVAVLPPIPASLVLLIAANTGGSVTEALRAGAEVLGAAPGLDDLHPAVALGILDVEGDVVRFRHPLIRSAVLAQAGAPALRAAHTALAHVLAHDPERRAWHRSEVVAADEQVADELETVAGAAVARGAPQVALVLLERAVDRAEDPAAASRRAIRAAELAVEVGDRDAGDRLLAKVSVDDDGWTEVLHLLLHQDDWAPEGWSDERLTDFVANVRRAAEHGRAAPVLRVLHRLSYSSSPTVRATVLAAARTIFAEHPDEPMGLQTFSQEPRNAGVVVAAAVRALARDDLEPETRRVLVTAATRAFDHELGAAELPAVAEALLAQGRRGAAAQALVSLAWCHLLLGRLAEAETTALRAEALARETHQYFWALGPVIVLAWLDGVRPEPGDPHPRLHRVLAELPAGSLTPFHRAMFAVARAASDLPRGRAGEAADALGELFDVGSHVAWWSFADRAEACLRSDRLDELAPGLTALEDLVATTGSPYLADQLAYAHALLADDAGADAAVERALHTAPLASPFLRARLALTHGIRLRRARRVRDARRLLAHARELFDALGPTRWDAVVDRELDAAGRPRRPGAAGALTAQERQVVVLAGRGLSNRGIADHLLISPRTVSTHLHRAFRKLGVTHRRELLADAGEAR</sequence>
<dbReference type="PANTHER" id="PTHR16305">
    <property type="entry name" value="TESTICULAR SOLUBLE ADENYLYL CYCLASE"/>
    <property type="match status" value="1"/>
</dbReference>
<dbReference type="InterPro" id="IPR036388">
    <property type="entry name" value="WH-like_DNA-bd_sf"/>
</dbReference>
<dbReference type="Gene3D" id="3.40.50.300">
    <property type="entry name" value="P-loop containing nucleotide triphosphate hydrolases"/>
    <property type="match status" value="1"/>
</dbReference>
<evidence type="ECO:0000313" key="4">
    <source>
        <dbReference type="EMBL" id="NYD38746.1"/>
    </source>
</evidence>
<gene>
    <name evidence="4" type="ORF">BJ983_004848</name>
</gene>